<evidence type="ECO:0008006" key="4">
    <source>
        <dbReference type="Google" id="ProtNLM"/>
    </source>
</evidence>
<evidence type="ECO:0000313" key="3">
    <source>
        <dbReference type="Proteomes" id="UP000005459"/>
    </source>
</evidence>
<dbReference type="AlphaFoldDB" id="F9UH21"/>
<evidence type="ECO:0000313" key="2">
    <source>
        <dbReference type="EMBL" id="EGV16519.1"/>
    </source>
</evidence>
<proteinExistence type="predicted"/>
<dbReference type="STRING" id="768671.ThimaDRAFT_4288"/>
<name>F9UH21_9GAMM</name>
<reference evidence="2 3" key="1">
    <citation type="submission" date="2011-06" db="EMBL/GenBank/DDBJ databases">
        <title>The draft genome of Thiocapsa marina 5811.</title>
        <authorList>
            <consortium name="US DOE Joint Genome Institute (JGI-PGF)"/>
            <person name="Lucas S."/>
            <person name="Han J."/>
            <person name="Cheng J.-F."/>
            <person name="Goodwin L."/>
            <person name="Pitluck S."/>
            <person name="Peters L."/>
            <person name="Land M.L."/>
            <person name="Hauser L."/>
            <person name="Vogl K."/>
            <person name="Liu Z."/>
            <person name="Imhoff J."/>
            <person name="Thiel V."/>
            <person name="Frigaard N.-U."/>
            <person name="Bryant D."/>
            <person name="Woyke T.J."/>
        </authorList>
    </citation>
    <scope>NUCLEOTIDE SEQUENCE [LARGE SCALE GENOMIC DNA]</scope>
    <source>
        <strain evidence="2 3">5811</strain>
    </source>
</reference>
<dbReference type="EMBL" id="AFWV01000017">
    <property type="protein sequence ID" value="EGV16519.1"/>
    <property type="molecule type" value="Genomic_DNA"/>
</dbReference>
<keyword evidence="3" id="KW-1185">Reference proteome</keyword>
<gene>
    <name evidence="2" type="ORF">ThimaDRAFT_4288</name>
</gene>
<organism evidence="2 3">
    <name type="scientific">Thiocapsa marina 5811</name>
    <dbReference type="NCBI Taxonomy" id="768671"/>
    <lineage>
        <taxon>Bacteria</taxon>
        <taxon>Pseudomonadati</taxon>
        <taxon>Pseudomonadota</taxon>
        <taxon>Gammaproteobacteria</taxon>
        <taxon>Chromatiales</taxon>
        <taxon>Chromatiaceae</taxon>
        <taxon>Thiocapsa</taxon>
    </lineage>
</organism>
<protein>
    <recommendedName>
        <fullName evidence="4">Type IV pilus assembly protein PilW</fullName>
    </recommendedName>
</protein>
<keyword evidence="1" id="KW-0812">Transmembrane</keyword>
<accession>F9UH21</accession>
<dbReference type="RefSeq" id="WP_007195160.1">
    <property type="nucleotide sequence ID" value="NZ_AFWV01000017.1"/>
</dbReference>
<dbReference type="OrthoDB" id="5296662at2"/>
<feature type="transmembrane region" description="Helical" evidence="1">
    <location>
        <begin position="21"/>
        <end position="47"/>
    </location>
</feature>
<keyword evidence="1" id="KW-0472">Membrane</keyword>
<evidence type="ECO:0000256" key="1">
    <source>
        <dbReference type="SAM" id="Phobius"/>
    </source>
</evidence>
<sequence length="256" mass="28159">MLKRTVQPIGPPVRMPRRQIGVTLTELLVGTTVGALVLTGISATYLMGVRATTQNIQQARLHQELRAVLDLMQQDIHRAGYWAFPAGTSSDPAENPFQQTIDGFNTNLRIGAVGGEAAASCLLYSYDLNDNGKVGCGSCSPEEDALLDGANVEMFGFRLRNGSIQLRMRKDEDDDTFDCASGSGRWERITDDNNVRITTLRFDIPSPTTPCASGELCRTARAVDILLIGELKHSPDVRLRLEATAAVRNDRYFRQE</sequence>
<dbReference type="Proteomes" id="UP000005459">
    <property type="component" value="Unassembled WGS sequence"/>
</dbReference>
<keyword evidence="1" id="KW-1133">Transmembrane helix</keyword>
<dbReference type="eggNOG" id="COG4966">
    <property type="taxonomic scope" value="Bacteria"/>
</dbReference>